<reference evidence="9 10" key="1">
    <citation type="journal article" date="2018" name="Science">
        <title>The opium poppy genome and morphinan production.</title>
        <authorList>
            <person name="Guo L."/>
            <person name="Winzer T."/>
            <person name="Yang X."/>
            <person name="Li Y."/>
            <person name="Ning Z."/>
            <person name="He Z."/>
            <person name="Teodor R."/>
            <person name="Lu Y."/>
            <person name="Bowser T.A."/>
            <person name="Graham I.A."/>
            <person name="Ye K."/>
        </authorList>
    </citation>
    <scope>NUCLEOTIDE SEQUENCE [LARGE SCALE GENOMIC DNA]</scope>
    <source>
        <strain evidence="10">cv. HN1</strain>
        <tissue evidence="9">Leaves</tissue>
    </source>
</reference>
<feature type="compositionally biased region" description="Polar residues" evidence="7">
    <location>
        <begin position="1"/>
        <end position="10"/>
    </location>
</feature>
<dbReference type="OMA" id="AQTTHYK"/>
<gene>
    <name evidence="9" type="ORF">C5167_023169</name>
</gene>
<dbReference type="STRING" id="3469.A0A4Y7JNT5"/>
<dbReference type="OrthoDB" id="567788at2759"/>
<evidence type="ECO:0000259" key="8">
    <source>
        <dbReference type="PROSITE" id="PS50845"/>
    </source>
</evidence>
<dbReference type="EMBL" id="CM010719">
    <property type="protein sequence ID" value="RZC61399.1"/>
    <property type="molecule type" value="Genomic_DNA"/>
</dbReference>
<feature type="transmembrane region" description="Helical" evidence="6">
    <location>
        <begin position="73"/>
        <end position="99"/>
    </location>
</feature>
<feature type="transmembrane region" description="Helical" evidence="6">
    <location>
        <begin position="50"/>
        <end position="67"/>
    </location>
</feature>
<comment type="subcellular location">
    <subcellularLocation>
        <location evidence="1 6">Endoplasmic reticulum membrane</location>
        <topology evidence="1 6">Multi-pass membrane protein</topology>
    </subcellularLocation>
</comment>
<dbReference type="Pfam" id="PF02453">
    <property type="entry name" value="Reticulon"/>
    <property type="match status" value="1"/>
</dbReference>
<dbReference type="AlphaFoldDB" id="A0A4Y7JNT5"/>
<evidence type="ECO:0000256" key="4">
    <source>
        <dbReference type="ARBA" id="ARBA00022989"/>
    </source>
</evidence>
<dbReference type="PROSITE" id="PS50845">
    <property type="entry name" value="RETICULON"/>
    <property type="match status" value="1"/>
</dbReference>
<evidence type="ECO:0000313" key="10">
    <source>
        <dbReference type="Proteomes" id="UP000316621"/>
    </source>
</evidence>
<protein>
    <recommendedName>
        <fullName evidence="6">Reticulon-like protein</fullName>
    </recommendedName>
</protein>
<name>A0A4Y7JNT5_PAPSO</name>
<dbReference type="PANTHER" id="PTHR10994">
    <property type="entry name" value="RETICULON"/>
    <property type="match status" value="1"/>
</dbReference>
<keyword evidence="3 6" id="KW-0256">Endoplasmic reticulum</keyword>
<keyword evidence="5 6" id="KW-0472">Membrane</keyword>
<dbReference type="GO" id="GO:0005789">
    <property type="term" value="C:endoplasmic reticulum membrane"/>
    <property type="evidence" value="ECO:0007669"/>
    <property type="project" value="UniProtKB-SubCell"/>
</dbReference>
<feature type="region of interest" description="Disordered" evidence="7">
    <location>
        <begin position="1"/>
        <end position="20"/>
    </location>
</feature>
<evidence type="ECO:0000313" key="9">
    <source>
        <dbReference type="EMBL" id="RZC61399.1"/>
    </source>
</evidence>
<dbReference type="Proteomes" id="UP000316621">
    <property type="component" value="Chromosome 5"/>
</dbReference>
<dbReference type="Gramene" id="RZC61399">
    <property type="protein sequence ID" value="RZC61399"/>
    <property type="gene ID" value="C5167_023169"/>
</dbReference>
<dbReference type="InterPro" id="IPR003388">
    <property type="entry name" value="Reticulon"/>
</dbReference>
<organism evidence="9 10">
    <name type="scientific">Papaver somniferum</name>
    <name type="common">Opium poppy</name>
    <dbReference type="NCBI Taxonomy" id="3469"/>
    <lineage>
        <taxon>Eukaryota</taxon>
        <taxon>Viridiplantae</taxon>
        <taxon>Streptophyta</taxon>
        <taxon>Embryophyta</taxon>
        <taxon>Tracheophyta</taxon>
        <taxon>Spermatophyta</taxon>
        <taxon>Magnoliopsida</taxon>
        <taxon>Ranunculales</taxon>
        <taxon>Papaveraceae</taxon>
        <taxon>Papaveroideae</taxon>
        <taxon>Papaver</taxon>
    </lineage>
</organism>
<evidence type="ECO:0000256" key="2">
    <source>
        <dbReference type="ARBA" id="ARBA00022692"/>
    </source>
</evidence>
<sequence length="225" mass="25918">MPKYAMTSSDSDSETDGHSSAPVRLFHRERSLHSVFGGGRAADLLLWRKRNISAAILMGITVIWFLFEVFEYQFLPLLCHLSITLMLITFIWSNGAVLFNRSPPRIPEMILSESTFKKVASAVHTNLNYFINTIYDIACGKDLQFFLLAIASLWILSVFGAYFSTLNLIYIGFLCVGTIPALYDRYQDEVDYVASKWNKDMRKVYRRFDSRVLRRIPRGPVKHKK</sequence>
<keyword evidence="10" id="KW-1185">Reference proteome</keyword>
<accession>A0A4Y7JNT5</accession>
<evidence type="ECO:0000256" key="1">
    <source>
        <dbReference type="ARBA" id="ARBA00004477"/>
    </source>
</evidence>
<dbReference type="PANTHER" id="PTHR10994:SF85">
    <property type="entry name" value="RETICULON-LIKE PROTEIN B9"/>
    <property type="match status" value="1"/>
</dbReference>
<evidence type="ECO:0000256" key="7">
    <source>
        <dbReference type="SAM" id="MobiDB-lite"/>
    </source>
</evidence>
<feature type="domain" description="Reticulon" evidence="8">
    <location>
        <begin position="41"/>
        <end position="225"/>
    </location>
</feature>
<dbReference type="InterPro" id="IPR045064">
    <property type="entry name" value="Reticulon-like"/>
</dbReference>
<proteinExistence type="predicted"/>
<keyword evidence="4 6" id="KW-1133">Transmembrane helix</keyword>
<evidence type="ECO:0000256" key="5">
    <source>
        <dbReference type="ARBA" id="ARBA00023136"/>
    </source>
</evidence>
<evidence type="ECO:0000256" key="6">
    <source>
        <dbReference type="RuleBase" id="RU363132"/>
    </source>
</evidence>
<dbReference type="GO" id="GO:0009617">
    <property type="term" value="P:response to bacterium"/>
    <property type="evidence" value="ECO:0007669"/>
    <property type="project" value="InterPro"/>
</dbReference>
<evidence type="ECO:0000256" key="3">
    <source>
        <dbReference type="ARBA" id="ARBA00022824"/>
    </source>
</evidence>
<keyword evidence="2 6" id="KW-0812">Transmembrane</keyword>